<dbReference type="RefSeq" id="WP_051995944.1">
    <property type="nucleotide sequence ID" value="NZ_AZFY01000034.1"/>
</dbReference>
<keyword evidence="5" id="KW-1185">Reference proteome</keyword>
<keyword evidence="1" id="KW-0812">Transmembrane</keyword>
<dbReference type="PATRIC" id="fig|1423743.5.peg.2390"/>
<feature type="transmembrane region" description="Helical" evidence="1">
    <location>
        <begin position="34"/>
        <end position="56"/>
    </location>
</feature>
<organism evidence="2 4">
    <name type="scientific">Lentilactobacillus farraginis DSM 18382 = JCM 14108</name>
    <dbReference type="NCBI Taxonomy" id="1423743"/>
    <lineage>
        <taxon>Bacteria</taxon>
        <taxon>Bacillati</taxon>
        <taxon>Bacillota</taxon>
        <taxon>Bacilli</taxon>
        <taxon>Lactobacillales</taxon>
        <taxon>Lactobacillaceae</taxon>
        <taxon>Lentilactobacillus</taxon>
    </lineage>
</organism>
<sequence length="81" mass="9109">MKKKVGLILLLIILILTGAFYLTRQMAWNSIRFIIIWIGAIVVMHLVITPLVISIVRARDQRKAALEKAAAKHRSEGASEE</sequence>
<dbReference type="EMBL" id="AZFY01000034">
    <property type="protein sequence ID" value="KRM10143.1"/>
    <property type="molecule type" value="Genomic_DNA"/>
</dbReference>
<gene>
    <name evidence="3" type="ORF">FD41_GL002329</name>
    <name evidence="2" type="ORF">JCM14108_191</name>
</gene>
<dbReference type="STRING" id="1423743.FD41_GL002329"/>
<name>X0PEX8_9LACO</name>
<dbReference type="eggNOG" id="ENOG5030AKQ">
    <property type="taxonomic scope" value="Bacteria"/>
</dbReference>
<dbReference type="AlphaFoldDB" id="X0PEX8"/>
<dbReference type="EMBL" id="BAKI01000001">
    <property type="protein sequence ID" value="GAF35312.1"/>
    <property type="molecule type" value="Genomic_DNA"/>
</dbReference>
<keyword evidence="1" id="KW-0472">Membrane</keyword>
<reference evidence="3 5" key="2">
    <citation type="journal article" date="2015" name="Genome Announc.">
        <title>Expanding the biotechnology potential of lactobacilli through comparative genomics of 213 strains and associated genera.</title>
        <authorList>
            <person name="Sun Z."/>
            <person name="Harris H.M."/>
            <person name="McCann A."/>
            <person name="Guo C."/>
            <person name="Argimon S."/>
            <person name="Zhang W."/>
            <person name="Yang X."/>
            <person name="Jeffery I.B."/>
            <person name="Cooney J.C."/>
            <person name="Kagawa T.F."/>
            <person name="Liu W."/>
            <person name="Song Y."/>
            <person name="Salvetti E."/>
            <person name="Wrobel A."/>
            <person name="Rasinkangas P."/>
            <person name="Parkhill J."/>
            <person name="Rea M.C."/>
            <person name="O'Sullivan O."/>
            <person name="Ritari J."/>
            <person name="Douillard F.P."/>
            <person name="Paul Ross R."/>
            <person name="Yang R."/>
            <person name="Briner A.E."/>
            <person name="Felis G.E."/>
            <person name="de Vos W.M."/>
            <person name="Barrangou R."/>
            <person name="Klaenhammer T.R."/>
            <person name="Caufield P.W."/>
            <person name="Cui Y."/>
            <person name="Zhang H."/>
            <person name="O'Toole P.W."/>
        </authorList>
    </citation>
    <scope>NUCLEOTIDE SEQUENCE [LARGE SCALE GENOMIC DNA]</scope>
    <source>
        <strain evidence="3 5">DSM 18382</strain>
    </source>
</reference>
<evidence type="ECO:0000313" key="3">
    <source>
        <dbReference type="EMBL" id="KRM10143.1"/>
    </source>
</evidence>
<evidence type="ECO:0000313" key="5">
    <source>
        <dbReference type="Proteomes" id="UP000051966"/>
    </source>
</evidence>
<dbReference type="Proteomes" id="UP000051966">
    <property type="component" value="Unassembled WGS sequence"/>
</dbReference>
<accession>X0PEX8</accession>
<dbReference type="OrthoDB" id="9960586at2"/>
<proteinExistence type="predicted"/>
<evidence type="ECO:0000256" key="1">
    <source>
        <dbReference type="SAM" id="Phobius"/>
    </source>
</evidence>
<evidence type="ECO:0000313" key="4">
    <source>
        <dbReference type="Proteomes" id="UP000019488"/>
    </source>
</evidence>
<protein>
    <submittedName>
        <fullName evidence="2">Uncharacterized protein</fullName>
    </submittedName>
</protein>
<reference evidence="2" key="1">
    <citation type="journal article" date="2014" name="Genome Announc.">
        <title>Draft Genome Sequences of Two Lactobacillus Strains, L. farraginis JCM 14108T and L. composti JCM 14202T, Isolated from Compost of Distilled Shochu Residue.</title>
        <authorList>
            <person name="Yuki M."/>
            <person name="Oshima K."/>
            <person name="Suda W."/>
            <person name="Kitahara M."/>
            <person name="Kitamura K."/>
            <person name="Iida T."/>
            <person name="Hattori M."/>
            <person name="Ohkuma M."/>
        </authorList>
    </citation>
    <scope>NUCLEOTIDE SEQUENCE [LARGE SCALE GENOMIC DNA]</scope>
    <source>
        <strain evidence="2">JCM 14108</strain>
    </source>
</reference>
<dbReference type="Proteomes" id="UP000019488">
    <property type="component" value="Unassembled WGS sequence"/>
</dbReference>
<keyword evidence="1" id="KW-1133">Transmembrane helix</keyword>
<evidence type="ECO:0000313" key="2">
    <source>
        <dbReference type="EMBL" id="GAF35312.1"/>
    </source>
</evidence>
<comment type="caution">
    <text evidence="2">The sequence shown here is derived from an EMBL/GenBank/DDBJ whole genome shotgun (WGS) entry which is preliminary data.</text>
</comment>